<keyword evidence="4" id="KW-0274">FAD</keyword>
<dbReference type="PROSITE" id="PS00624">
    <property type="entry name" value="GMC_OXRED_2"/>
    <property type="match status" value="1"/>
</dbReference>
<dbReference type="InterPro" id="IPR000172">
    <property type="entry name" value="GMC_OxRdtase_N"/>
</dbReference>
<dbReference type="InterPro" id="IPR036188">
    <property type="entry name" value="FAD/NAD-bd_sf"/>
</dbReference>
<evidence type="ECO:0000313" key="6">
    <source>
        <dbReference type="EMBL" id="MDR7152596.1"/>
    </source>
</evidence>
<dbReference type="SUPFAM" id="SSF51905">
    <property type="entry name" value="FAD/NAD(P)-binding domain"/>
    <property type="match status" value="1"/>
</dbReference>
<dbReference type="EMBL" id="JAVDWU010000012">
    <property type="protein sequence ID" value="MDR7152596.1"/>
    <property type="molecule type" value="Genomic_DNA"/>
</dbReference>
<dbReference type="InterPro" id="IPR012132">
    <property type="entry name" value="GMC_OxRdtase"/>
</dbReference>
<organism evidence="6 7">
    <name type="scientific">Hydrogenophaga palleronii</name>
    <dbReference type="NCBI Taxonomy" id="65655"/>
    <lineage>
        <taxon>Bacteria</taxon>
        <taxon>Pseudomonadati</taxon>
        <taxon>Pseudomonadota</taxon>
        <taxon>Betaproteobacteria</taxon>
        <taxon>Burkholderiales</taxon>
        <taxon>Comamonadaceae</taxon>
        <taxon>Hydrogenophaga</taxon>
    </lineage>
</organism>
<dbReference type="PANTHER" id="PTHR11552:SF147">
    <property type="entry name" value="CHOLINE DEHYDROGENASE, MITOCHONDRIAL"/>
    <property type="match status" value="1"/>
</dbReference>
<dbReference type="GO" id="GO:0008812">
    <property type="term" value="F:choline dehydrogenase activity"/>
    <property type="evidence" value="ECO:0007669"/>
    <property type="project" value="UniProtKB-EC"/>
</dbReference>
<keyword evidence="3" id="KW-0285">Flavoprotein</keyword>
<accession>A0ABU1WUI5</accession>
<dbReference type="SUPFAM" id="SSF54373">
    <property type="entry name" value="FAD-linked reductases, C-terminal domain"/>
    <property type="match status" value="1"/>
</dbReference>
<evidence type="ECO:0000256" key="4">
    <source>
        <dbReference type="ARBA" id="ARBA00022827"/>
    </source>
</evidence>
<name>A0ABU1WUI5_9BURK</name>
<keyword evidence="7" id="KW-1185">Reference proteome</keyword>
<protein>
    <submittedName>
        <fullName evidence="6">Choline dehydrogenase</fullName>
        <ecNumber evidence="6">1.1.99.1</ecNumber>
    </submittedName>
</protein>
<dbReference type="Pfam" id="PF00732">
    <property type="entry name" value="GMC_oxred_N"/>
    <property type="match status" value="1"/>
</dbReference>
<comment type="caution">
    <text evidence="6">The sequence shown here is derived from an EMBL/GenBank/DDBJ whole genome shotgun (WGS) entry which is preliminary data.</text>
</comment>
<dbReference type="Gene3D" id="3.50.50.60">
    <property type="entry name" value="FAD/NAD(P)-binding domain"/>
    <property type="match status" value="1"/>
</dbReference>
<dbReference type="PANTHER" id="PTHR11552">
    <property type="entry name" value="GLUCOSE-METHANOL-CHOLINE GMC OXIDOREDUCTASE"/>
    <property type="match status" value="1"/>
</dbReference>
<sequence length="561" mass="61198">MSHTTFDYIVIGAGTAGCLLANRLSTDPKRRVLLIEAGRKDDYHWIHIPVGYLYCIGNPRTDWLYQTEADAGLNGRKLRYPRGKTLGGCSSINGMIYMRGQSRDYDQWASLTGDDDWRWDSCLKDFKAHEDHYRLDAAADPAFAALHGNRRQGGGGEWRVEKQRLRWDVLDAFAQAAQEAGIPATTDFNTGNNEGVGYFEVNQKAGWRWNASKAFLRPVQHRPNLTVWTETHVQKLTLTRDASGQLRCTGAEVLRGGQTVQAQASREVVLSAGAIGSPQILQLSGIGPAALLNQIGVPVQHNLLGVGENLQDHLQIRSVYKVTGAKTLNALTSSIWGKASIGLEYVLKRSGPMSMAPSQLGAFTRSDPSQPWPNLEYHVQPLSLEAFGEPLHAFPAFTASVCNLNPTSRGHVRIKTARAADAPAIAPCYLSTDEDRHVAAESLRVTRRIVAQPALARYKPEEFKPGVQFQTDEELARLAGDIASTIFHPVGTTRMGRADDGMAVVDSRLRVRGVAGLRVVDAGVMPTITSGNTNSPTLMIAEKAARWILTAPPASPSAPPP</sequence>
<dbReference type="Pfam" id="PF05199">
    <property type="entry name" value="GMC_oxred_C"/>
    <property type="match status" value="1"/>
</dbReference>
<evidence type="ECO:0000256" key="3">
    <source>
        <dbReference type="ARBA" id="ARBA00022630"/>
    </source>
</evidence>
<dbReference type="PIRSF" id="PIRSF000137">
    <property type="entry name" value="Alcohol_oxidase"/>
    <property type="match status" value="1"/>
</dbReference>
<evidence type="ECO:0000259" key="5">
    <source>
        <dbReference type="PROSITE" id="PS00624"/>
    </source>
</evidence>
<dbReference type="Gene3D" id="3.30.560.10">
    <property type="entry name" value="Glucose Oxidase, domain 3"/>
    <property type="match status" value="1"/>
</dbReference>
<keyword evidence="6" id="KW-0560">Oxidoreductase</keyword>
<dbReference type="Proteomes" id="UP001265700">
    <property type="component" value="Unassembled WGS sequence"/>
</dbReference>
<feature type="domain" description="Glucose-methanol-choline oxidoreductase N-terminal" evidence="5">
    <location>
        <begin position="273"/>
        <end position="287"/>
    </location>
</feature>
<reference evidence="6 7" key="1">
    <citation type="submission" date="2023-07" db="EMBL/GenBank/DDBJ databases">
        <title>Sorghum-associated microbial communities from plants grown in Nebraska, USA.</title>
        <authorList>
            <person name="Schachtman D."/>
        </authorList>
    </citation>
    <scope>NUCLEOTIDE SEQUENCE [LARGE SCALE GENOMIC DNA]</scope>
    <source>
        <strain evidence="6 7">4249</strain>
    </source>
</reference>
<dbReference type="RefSeq" id="WP_310321501.1">
    <property type="nucleotide sequence ID" value="NZ_JAVDWU010000012.1"/>
</dbReference>
<comment type="cofactor">
    <cofactor evidence="1">
        <name>FAD</name>
        <dbReference type="ChEBI" id="CHEBI:57692"/>
    </cofactor>
</comment>
<dbReference type="InterPro" id="IPR007867">
    <property type="entry name" value="GMC_OxRtase_C"/>
</dbReference>
<evidence type="ECO:0000256" key="1">
    <source>
        <dbReference type="ARBA" id="ARBA00001974"/>
    </source>
</evidence>
<proteinExistence type="inferred from homology"/>
<dbReference type="EC" id="1.1.99.1" evidence="6"/>
<evidence type="ECO:0000256" key="2">
    <source>
        <dbReference type="ARBA" id="ARBA00010790"/>
    </source>
</evidence>
<comment type="similarity">
    <text evidence="2">Belongs to the GMC oxidoreductase family.</text>
</comment>
<evidence type="ECO:0000313" key="7">
    <source>
        <dbReference type="Proteomes" id="UP001265700"/>
    </source>
</evidence>
<gene>
    <name evidence="6" type="ORF">J2W49_004574</name>
</gene>